<evidence type="ECO:0000313" key="3">
    <source>
        <dbReference type="Proteomes" id="UP000199448"/>
    </source>
</evidence>
<dbReference type="STRING" id="390640.SAMN04488034_101239"/>
<keyword evidence="1" id="KW-1133">Transmembrane helix</keyword>
<name>A0A1H5HTI4_9FLAO</name>
<accession>A0A1H5HTI4</accession>
<proteinExistence type="predicted"/>
<organism evidence="2 3">
    <name type="scientific">Salinimicrobium catena</name>
    <dbReference type="NCBI Taxonomy" id="390640"/>
    <lineage>
        <taxon>Bacteria</taxon>
        <taxon>Pseudomonadati</taxon>
        <taxon>Bacteroidota</taxon>
        <taxon>Flavobacteriia</taxon>
        <taxon>Flavobacteriales</taxon>
        <taxon>Flavobacteriaceae</taxon>
        <taxon>Salinimicrobium</taxon>
    </lineage>
</organism>
<evidence type="ECO:0000256" key="1">
    <source>
        <dbReference type="SAM" id="Phobius"/>
    </source>
</evidence>
<protein>
    <submittedName>
        <fullName evidence="2">Uncharacterized protein</fullName>
    </submittedName>
</protein>
<feature type="transmembrane region" description="Helical" evidence="1">
    <location>
        <begin position="45"/>
        <end position="64"/>
    </location>
</feature>
<dbReference type="RefSeq" id="WP_093110929.1">
    <property type="nucleotide sequence ID" value="NZ_FNGG01000001.1"/>
</dbReference>
<gene>
    <name evidence="2" type="ORF">SAMN04488034_101239</name>
</gene>
<feature type="transmembrane region" description="Helical" evidence="1">
    <location>
        <begin position="193"/>
        <end position="213"/>
    </location>
</feature>
<dbReference type="EMBL" id="FNUG01000001">
    <property type="protein sequence ID" value="SEE31124.1"/>
    <property type="molecule type" value="Genomic_DNA"/>
</dbReference>
<evidence type="ECO:0000313" key="2">
    <source>
        <dbReference type="EMBL" id="SEE31124.1"/>
    </source>
</evidence>
<keyword evidence="3" id="KW-1185">Reference proteome</keyword>
<keyword evidence="1" id="KW-0812">Transmembrane</keyword>
<dbReference type="Proteomes" id="UP000199448">
    <property type="component" value="Unassembled WGS sequence"/>
</dbReference>
<feature type="transmembrane region" description="Helical" evidence="1">
    <location>
        <begin position="169"/>
        <end position="187"/>
    </location>
</feature>
<reference evidence="2 3" key="1">
    <citation type="submission" date="2016-10" db="EMBL/GenBank/DDBJ databases">
        <authorList>
            <person name="de Groot N.N."/>
        </authorList>
    </citation>
    <scope>NUCLEOTIDE SEQUENCE [LARGE SCALE GENOMIC DNA]</scope>
    <source>
        <strain evidence="2 3">DSM 23553</strain>
    </source>
</reference>
<keyword evidence="1" id="KW-0472">Membrane</keyword>
<dbReference type="AlphaFoldDB" id="A0A1H5HTI4"/>
<sequence>MKYTFDTLRNRWVIAIITLLNVFIPAFLWAYLRDPQYQNFFPEELYRNNILPVLLFILPPIYFISNRKKFFWKKTAIEINDQAKQLKIDGTTYLLQEIKHYEFRRGSLFNSGTRESLHLKFADKTISVIPCWSSAAIKNYDAFYQHFLVQMEEVHPGNKERIVSPAYKITFAIILVVGIFSFFYLYKNMGREAAYDVLPGLLLAVAIFIPFFFKKARTSR</sequence>
<feature type="transmembrane region" description="Helical" evidence="1">
    <location>
        <begin position="12"/>
        <end position="33"/>
    </location>
</feature>